<name>A0A9P6IPF2_MORAP</name>
<evidence type="ECO:0000313" key="3">
    <source>
        <dbReference type="Proteomes" id="UP000738359"/>
    </source>
</evidence>
<proteinExistence type="predicted"/>
<feature type="region of interest" description="Disordered" evidence="1">
    <location>
        <begin position="41"/>
        <end position="63"/>
    </location>
</feature>
<sequence length="103" mass="11107">GHLGSDHFALGAKFRIADRVVGLGWSGTLDYISLEDNEEAVVEKEGDGDDGEVDTTGMKTPVKMPPKIKAKVKAKIKARIKARTKAKNPSLVETEDEGAENVE</sequence>
<feature type="non-terminal residue" evidence="2">
    <location>
        <position position="1"/>
    </location>
</feature>
<dbReference type="EMBL" id="JAAAHY010003306">
    <property type="protein sequence ID" value="KAF9943156.1"/>
    <property type="molecule type" value="Genomic_DNA"/>
</dbReference>
<keyword evidence="3" id="KW-1185">Reference proteome</keyword>
<dbReference type="Proteomes" id="UP000738359">
    <property type="component" value="Unassembled WGS sequence"/>
</dbReference>
<evidence type="ECO:0000256" key="1">
    <source>
        <dbReference type="SAM" id="MobiDB-lite"/>
    </source>
</evidence>
<protein>
    <submittedName>
        <fullName evidence="2">Uncharacterized protein</fullName>
    </submittedName>
</protein>
<feature type="region of interest" description="Disordered" evidence="1">
    <location>
        <begin position="81"/>
        <end position="103"/>
    </location>
</feature>
<accession>A0A9P6IPF2</accession>
<gene>
    <name evidence="2" type="ORF">BGZ70_006032</name>
</gene>
<comment type="caution">
    <text evidence="2">The sequence shown here is derived from an EMBL/GenBank/DDBJ whole genome shotgun (WGS) entry which is preliminary data.</text>
</comment>
<organism evidence="2 3">
    <name type="scientific">Mortierella alpina</name>
    <name type="common">Oleaginous fungus</name>
    <name type="synonym">Mortierella renispora</name>
    <dbReference type="NCBI Taxonomy" id="64518"/>
    <lineage>
        <taxon>Eukaryota</taxon>
        <taxon>Fungi</taxon>
        <taxon>Fungi incertae sedis</taxon>
        <taxon>Mucoromycota</taxon>
        <taxon>Mortierellomycotina</taxon>
        <taxon>Mortierellomycetes</taxon>
        <taxon>Mortierellales</taxon>
        <taxon>Mortierellaceae</taxon>
        <taxon>Mortierella</taxon>
    </lineage>
</organism>
<feature type="compositionally biased region" description="Acidic residues" evidence="1">
    <location>
        <begin position="93"/>
        <end position="103"/>
    </location>
</feature>
<evidence type="ECO:0000313" key="2">
    <source>
        <dbReference type="EMBL" id="KAF9943156.1"/>
    </source>
</evidence>
<reference evidence="2" key="1">
    <citation type="journal article" date="2020" name="Fungal Divers.">
        <title>Resolving the Mortierellaceae phylogeny through synthesis of multi-gene phylogenetics and phylogenomics.</title>
        <authorList>
            <person name="Vandepol N."/>
            <person name="Liber J."/>
            <person name="Desiro A."/>
            <person name="Na H."/>
            <person name="Kennedy M."/>
            <person name="Barry K."/>
            <person name="Grigoriev I.V."/>
            <person name="Miller A.N."/>
            <person name="O'Donnell K."/>
            <person name="Stajich J.E."/>
            <person name="Bonito G."/>
        </authorList>
    </citation>
    <scope>NUCLEOTIDE SEQUENCE</scope>
    <source>
        <strain evidence="2">CK1249</strain>
    </source>
</reference>
<feature type="compositionally biased region" description="Acidic residues" evidence="1">
    <location>
        <begin position="41"/>
        <end position="53"/>
    </location>
</feature>
<dbReference type="AlphaFoldDB" id="A0A9P6IPF2"/>